<comment type="catalytic activity">
    <reaction evidence="5">
        <text>glucuronate acceptor + UDP-alpha-D-glucuronate = acceptor beta-D-glucuronoside + UDP + H(+)</text>
        <dbReference type="Rhea" id="RHEA:21032"/>
        <dbReference type="ChEBI" id="CHEBI:15378"/>
        <dbReference type="ChEBI" id="CHEBI:58052"/>
        <dbReference type="ChEBI" id="CHEBI:58223"/>
        <dbReference type="ChEBI" id="CHEBI:132367"/>
        <dbReference type="ChEBI" id="CHEBI:132368"/>
        <dbReference type="EC" id="2.4.1.17"/>
    </reaction>
</comment>
<comment type="subcellular location">
    <subcellularLocation>
        <location evidence="5">Membrane</location>
        <topology evidence="5">Single-pass membrane protein</topology>
    </subcellularLocation>
</comment>
<dbReference type="SUPFAM" id="SSF53756">
    <property type="entry name" value="UDP-Glycosyltransferase/glycogen phosphorylase"/>
    <property type="match status" value="1"/>
</dbReference>
<evidence type="ECO:0000256" key="3">
    <source>
        <dbReference type="ARBA" id="ARBA00022679"/>
    </source>
</evidence>
<keyword evidence="5" id="KW-0472">Membrane</keyword>
<dbReference type="Pfam" id="PF00201">
    <property type="entry name" value="UDPGT"/>
    <property type="match status" value="1"/>
</dbReference>
<evidence type="ECO:0000256" key="5">
    <source>
        <dbReference type="RuleBase" id="RU362059"/>
    </source>
</evidence>
<reference evidence="6" key="1">
    <citation type="submission" date="2020-01" db="EMBL/GenBank/DDBJ databases">
        <authorList>
            <person name="Pym A.M."/>
            <person name="Bass C."/>
            <person name="Singh K.S."/>
        </authorList>
    </citation>
    <scope>NUCLEOTIDE SEQUENCE</scope>
</reference>
<keyword evidence="3 4" id="KW-0808">Transferase</keyword>
<dbReference type="InterPro" id="IPR050271">
    <property type="entry name" value="UDP-glycosyltransferase"/>
</dbReference>
<dbReference type="AlphaFoldDB" id="A0A873P539"/>
<dbReference type="InterPro" id="IPR002213">
    <property type="entry name" value="UDP_glucos_trans"/>
</dbReference>
<name>A0A873P539_TRIVP</name>
<protein>
    <recommendedName>
        <fullName evidence="5">UDP-glucuronosyltransferase</fullName>
        <ecNumber evidence="5">2.4.1.17</ecNumber>
    </recommendedName>
</protein>
<dbReference type="PANTHER" id="PTHR48043">
    <property type="entry name" value="EG:EG0003.4 PROTEIN-RELATED"/>
    <property type="match status" value="1"/>
</dbReference>
<dbReference type="PROSITE" id="PS00375">
    <property type="entry name" value="UDPGT"/>
    <property type="match status" value="1"/>
</dbReference>
<dbReference type="PANTHER" id="PTHR48043:SF159">
    <property type="entry name" value="EG:EG0003.4 PROTEIN-RELATED"/>
    <property type="match status" value="1"/>
</dbReference>
<organism evidence="6">
    <name type="scientific">Trialeurodes vaporariorum</name>
    <name type="common">Greenhouse whitefly</name>
    <name type="synonym">Aleyrodes vaporariorum</name>
    <dbReference type="NCBI Taxonomy" id="88556"/>
    <lineage>
        <taxon>Eukaryota</taxon>
        <taxon>Metazoa</taxon>
        <taxon>Ecdysozoa</taxon>
        <taxon>Arthropoda</taxon>
        <taxon>Hexapoda</taxon>
        <taxon>Insecta</taxon>
        <taxon>Pterygota</taxon>
        <taxon>Neoptera</taxon>
        <taxon>Paraneoptera</taxon>
        <taxon>Hemiptera</taxon>
        <taxon>Sternorrhyncha</taxon>
        <taxon>Aleyrodoidea</taxon>
        <taxon>Aleyrodidae</taxon>
        <taxon>Aleyrodinae</taxon>
        <taxon>Trialeurodes</taxon>
    </lineage>
</organism>
<dbReference type="EMBL" id="MT012616">
    <property type="protein sequence ID" value="QPA18398.1"/>
    <property type="molecule type" value="mRNA"/>
</dbReference>
<keyword evidence="5" id="KW-1133">Transmembrane helix</keyword>
<accession>A0A873P539</accession>
<dbReference type="GO" id="GO:0016020">
    <property type="term" value="C:membrane"/>
    <property type="evidence" value="ECO:0007669"/>
    <property type="project" value="UniProtKB-SubCell"/>
</dbReference>
<keyword evidence="5" id="KW-0812">Transmembrane</keyword>
<comment type="similarity">
    <text evidence="1 4">Belongs to the UDP-glycosyltransferase family.</text>
</comment>
<reference evidence="6" key="2">
    <citation type="journal article" name="BMC Genomics">
        <title>Host plant adaptation in the polyphagous whitefly, Trialeurodes vaporariorum, is associated with transcriptional plasticity and altered sensitivity to insecticides.</title>
        <authorList>
            <person name="Pym A."/>
            <person name="Singh K.S."/>
            <person name="Nordgren A."/>
            <person name="Davies T.G.E."/>
            <person name="Zimmer C.T."/>
            <person name="Elias J."/>
            <person name="Slater R."/>
            <person name="Bass C."/>
        </authorList>
    </citation>
    <scope>NUCLEOTIDE SEQUENCE</scope>
</reference>
<dbReference type="InterPro" id="IPR035595">
    <property type="entry name" value="UDP_glycos_trans_CS"/>
</dbReference>
<dbReference type="Gene3D" id="3.40.50.2000">
    <property type="entry name" value="Glycogen Phosphorylase B"/>
    <property type="match status" value="2"/>
</dbReference>
<sequence length="527" mass="60906">MSPHARVLIFLMIAGCAINALAGSRILFVMPLPTKSHITTFSVLAEELALKGHEVTMVTCYPIGKRIPNYREILLDEKKTFGIPHNTLNFTDWMDYSVFKTTFMSWTIMPRWTQQALQSEEMQTLIKSEEEFDLILAEFSFFQQAFLGFGPRFNAPLIDLCPGFPFLITSGMMGNPQGFAYLPDTEIEYTDRMTFLQRAHNTIFGLYRTIGTYAYQLPVSESNMREYFRYPGSETLPPITSLLTNISLVLVNSHSSLHYPRPYAPNMVEIGGFHIRPPQGLPADFQRFMDEATHGVIFVSFGTNIRPHMLSKYKRESFLSVFETLKQRVLWKWDDEDIVGNLSNVMVRKWLPQQSILAHPKCILYLTHGGIASLYEAIHFGVPLIAFPFFVDQFHNTLYIENSKIGLRMDIRMMTSENLIRKINTVIGTPSFRENVKEQSRISRDRPLKPLDQAIFWIEYVIRHKGAHHLKPASVHLSFYQYCLLDIVAFLFIVGTLIFYTVFRVFSYFISSLGRYYLSFRVKTKMP</sequence>
<feature type="transmembrane region" description="Helical" evidence="5">
    <location>
        <begin position="479"/>
        <end position="503"/>
    </location>
</feature>
<evidence type="ECO:0000256" key="2">
    <source>
        <dbReference type="ARBA" id="ARBA00022676"/>
    </source>
</evidence>
<gene>
    <name evidence="6" type="primary">UGT359B1</name>
</gene>
<evidence type="ECO:0000313" key="6">
    <source>
        <dbReference type="EMBL" id="QPA18398.1"/>
    </source>
</evidence>
<evidence type="ECO:0000256" key="1">
    <source>
        <dbReference type="ARBA" id="ARBA00009995"/>
    </source>
</evidence>
<proteinExistence type="evidence at transcript level"/>
<keyword evidence="2 4" id="KW-0328">Glycosyltransferase</keyword>
<dbReference type="GO" id="GO:0015020">
    <property type="term" value="F:glucuronosyltransferase activity"/>
    <property type="evidence" value="ECO:0007669"/>
    <property type="project" value="UniProtKB-EC"/>
</dbReference>
<evidence type="ECO:0000256" key="4">
    <source>
        <dbReference type="RuleBase" id="RU003718"/>
    </source>
</evidence>
<dbReference type="CDD" id="cd03784">
    <property type="entry name" value="GT1_Gtf-like"/>
    <property type="match status" value="1"/>
</dbReference>
<dbReference type="EC" id="2.4.1.17" evidence="5"/>
<dbReference type="FunFam" id="3.40.50.2000:FF:000021">
    <property type="entry name" value="UDP-glucuronosyltransferase"/>
    <property type="match status" value="1"/>
</dbReference>